<evidence type="ECO:0000313" key="4">
    <source>
        <dbReference type="Proteomes" id="UP001598673"/>
    </source>
</evidence>
<keyword evidence="4" id="KW-1185">Reference proteome</keyword>
<feature type="transmembrane region" description="Helical" evidence="2">
    <location>
        <begin position="132"/>
        <end position="150"/>
    </location>
</feature>
<feature type="transmembrane region" description="Helical" evidence="2">
    <location>
        <begin position="253"/>
        <end position="271"/>
    </location>
</feature>
<feature type="compositionally biased region" description="Gly residues" evidence="1">
    <location>
        <begin position="29"/>
        <end position="46"/>
    </location>
</feature>
<gene>
    <name evidence="3" type="ORF">ACFWGY_20475</name>
</gene>
<organism evidence="3 4">
    <name type="scientific">Prauserella salsuginis</name>
    <dbReference type="NCBI Taxonomy" id="387889"/>
    <lineage>
        <taxon>Bacteria</taxon>
        <taxon>Bacillati</taxon>
        <taxon>Actinomycetota</taxon>
        <taxon>Actinomycetes</taxon>
        <taxon>Pseudonocardiales</taxon>
        <taxon>Pseudonocardiaceae</taxon>
        <taxon>Prauserella</taxon>
        <taxon>Prauserella salsuginis group</taxon>
    </lineage>
</organism>
<feature type="compositionally biased region" description="Low complexity" evidence="1">
    <location>
        <begin position="18"/>
        <end position="28"/>
    </location>
</feature>
<comment type="caution">
    <text evidence="3">The sequence shown here is derived from an EMBL/GenBank/DDBJ whole genome shotgun (WGS) entry which is preliminary data.</text>
</comment>
<name>A0ABW6G948_9PSEU</name>
<accession>A0ABW6G948</accession>
<dbReference type="RefSeq" id="WP_258937362.1">
    <property type="nucleotide sequence ID" value="NZ_JANBBF010000011.1"/>
</dbReference>
<evidence type="ECO:0000256" key="2">
    <source>
        <dbReference type="SAM" id="Phobius"/>
    </source>
</evidence>
<keyword evidence="2" id="KW-0472">Membrane</keyword>
<dbReference type="EMBL" id="JBHXCV010000014">
    <property type="protein sequence ID" value="MFD6795710.1"/>
    <property type="molecule type" value="Genomic_DNA"/>
</dbReference>
<keyword evidence="2" id="KW-1133">Transmembrane helix</keyword>
<evidence type="ECO:0000313" key="3">
    <source>
        <dbReference type="EMBL" id="MFD6795710.1"/>
    </source>
</evidence>
<dbReference type="Proteomes" id="UP001598673">
    <property type="component" value="Unassembled WGS sequence"/>
</dbReference>
<keyword evidence="2" id="KW-0812">Transmembrane</keyword>
<sequence>MPVSPRPDPPHRDGAGDTPGATEARAGATGPGTPGGGADGAAGDGNPGDEASPGDTASGHAAMGDTGVGDTGTDDAGTESARTEDAGTEDAAPAGGTPEHDGAADETGREPPGQAPTGDEQSDRADEFERKLTIPVLIAALASIPAVFLTRAGGTAAAIGTVLNWASVSVLVGESVVLLWLEGSVRRWLRRYRWQLLVVAAAVPAVVFVIGPLQVLRLVLLLGGFHILRARRIVNAGRVVVERLGLGQRRARWVLAGVIVLAGVFSLIVLADPDSRSRHVVDWFLEHVGVPGTVLAGIAAAGAIYGVGRLLTRIRS</sequence>
<feature type="transmembrane region" description="Helical" evidence="2">
    <location>
        <begin position="291"/>
        <end position="311"/>
    </location>
</feature>
<evidence type="ECO:0000256" key="1">
    <source>
        <dbReference type="SAM" id="MobiDB-lite"/>
    </source>
</evidence>
<reference evidence="3 4" key="1">
    <citation type="submission" date="2024-09" db="EMBL/GenBank/DDBJ databases">
        <title>The Natural Products Discovery Center: Release of the First 8490 Sequenced Strains for Exploring Actinobacteria Biosynthetic Diversity.</title>
        <authorList>
            <person name="Kalkreuter E."/>
            <person name="Kautsar S.A."/>
            <person name="Yang D."/>
            <person name="Bader C.D."/>
            <person name="Teijaro C.N."/>
            <person name="Fluegel L."/>
            <person name="Davis C.M."/>
            <person name="Simpson J.R."/>
            <person name="Lauterbach L."/>
            <person name="Steele A.D."/>
            <person name="Gui C."/>
            <person name="Meng S."/>
            <person name="Li G."/>
            <person name="Viehrig K."/>
            <person name="Ye F."/>
            <person name="Su P."/>
            <person name="Kiefer A.F."/>
            <person name="Nichols A."/>
            <person name="Cepeda A.J."/>
            <person name="Yan W."/>
            <person name="Fan B."/>
            <person name="Jiang Y."/>
            <person name="Adhikari A."/>
            <person name="Zheng C.-J."/>
            <person name="Schuster L."/>
            <person name="Cowan T.M."/>
            <person name="Smanski M.J."/>
            <person name="Chevrette M.G."/>
            <person name="De Carvalho L.P.S."/>
            <person name="Shen B."/>
        </authorList>
    </citation>
    <scope>NUCLEOTIDE SEQUENCE [LARGE SCALE GENOMIC DNA]</scope>
    <source>
        <strain evidence="3 4">NPDC060353</strain>
    </source>
</reference>
<feature type="transmembrane region" description="Helical" evidence="2">
    <location>
        <begin position="162"/>
        <end position="181"/>
    </location>
</feature>
<protein>
    <submittedName>
        <fullName evidence="3">Uncharacterized protein</fullName>
    </submittedName>
</protein>
<feature type="region of interest" description="Disordered" evidence="1">
    <location>
        <begin position="1"/>
        <end position="126"/>
    </location>
</feature>
<feature type="transmembrane region" description="Helical" evidence="2">
    <location>
        <begin position="193"/>
        <end position="213"/>
    </location>
</feature>
<proteinExistence type="predicted"/>
<feature type="compositionally biased region" description="Basic and acidic residues" evidence="1">
    <location>
        <begin position="98"/>
        <end position="109"/>
    </location>
</feature>